<dbReference type="InterPro" id="IPR011008">
    <property type="entry name" value="Dimeric_a/b-barrel"/>
</dbReference>
<organism evidence="1 2">
    <name type="scientific">Acidithrix ferrooxidans</name>
    <dbReference type="NCBI Taxonomy" id="1280514"/>
    <lineage>
        <taxon>Bacteria</taxon>
        <taxon>Bacillati</taxon>
        <taxon>Actinomycetota</taxon>
        <taxon>Acidimicrobiia</taxon>
        <taxon>Acidimicrobiales</taxon>
        <taxon>Acidimicrobiaceae</taxon>
        <taxon>Acidithrix</taxon>
    </lineage>
</organism>
<name>A0A0D8HI74_9ACTN</name>
<dbReference type="STRING" id="1280514.AXFE_16750"/>
<dbReference type="OrthoDB" id="9797060at2"/>
<evidence type="ECO:0008006" key="3">
    <source>
        <dbReference type="Google" id="ProtNLM"/>
    </source>
</evidence>
<dbReference type="PANTHER" id="PTHR37811:SF2">
    <property type="entry name" value="ABM DOMAIN-CONTAINING PROTEIN"/>
    <property type="match status" value="1"/>
</dbReference>
<evidence type="ECO:0000313" key="1">
    <source>
        <dbReference type="EMBL" id="KJF17462.1"/>
    </source>
</evidence>
<evidence type="ECO:0000313" key="2">
    <source>
        <dbReference type="Proteomes" id="UP000032360"/>
    </source>
</evidence>
<dbReference type="Proteomes" id="UP000032360">
    <property type="component" value="Unassembled WGS sequence"/>
</dbReference>
<reference evidence="1 2" key="1">
    <citation type="submission" date="2015-01" db="EMBL/GenBank/DDBJ databases">
        <title>Draft genome of the acidophilic iron oxidizer Acidithrix ferrooxidans strain Py-F3.</title>
        <authorList>
            <person name="Poehlein A."/>
            <person name="Eisen S."/>
            <person name="Schloemann M."/>
            <person name="Johnson B.D."/>
            <person name="Daniel R."/>
            <person name="Muehling M."/>
        </authorList>
    </citation>
    <scope>NUCLEOTIDE SEQUENCE [LARGE SCALE GENOMIC DNA]</scope>
    <source>
        <strain evidence="1 2">Py-F3</strain>
    </source>
</reference>
<dbReference type="AlphaFoldDB" id="A0A0D8HI74"/>
<accession>A0A0D8HI74</accession>
<dbReference type="SUPFAM" id="SSF54909">
    <property type="entry name" value="Dimeric alpha+beta barrel"/>
    <property type="match status" value="1"/>
</dbReference>
<gene>
    <name evidence="1" type="ORF">AXFE_16750</name>
</gene>
<comment type="caution">
    <text evidence="1">The sequence shown here is derived from an EMBL/GenBank/DDBJ whole genome shotgun (WGS) entry which is preliminary data.</text>
</comment>
<dbReference type="PANTHER" id="PTHR37811">
    <property type="entry name" value="BLL5343 PROTEIN"/>
    <property type="match status" value="1"/>
</dbReference>
<sequence length="101" mass="11830">MFAQTPQPPYTAVIFTSILSRDTEGYMEAAKEMEHLAKIQDGYLGIESARDDLGITVSYWRDEDCAQRWKHVMEHEAVQQIGRQRWYQAYKVRIATVNRAY</sequence>
<dbReference type="Gene3D" id="3.30.70.100">
    <property type="match status" value="1"/>
</dbReference>
<dbReference type="PATRIC" id="fig|1280514.3.peg.2197"/>
<dbReference type="InterPro" id="IPR052936">
    <property type="entry name" value="Jasmonate_Hydroxylase-like"/>
</dbReference>
<proteinExistence type="predicted"/>
<dbReference type="EMBL" id="JXYS01000040">
    <property type="protein sequence ID" value="KJF17462.1"/>
    <property type="molecule type" value="Genomic_DNA"/>
</dbReference>
<dbReference type="RefSeq" id="WP_052605373.1">
    <property type="nucleotide sequence ID" value="NZ_JXYS01000040.1"/>
</dbReference>
<keyword evidence="2" id="KW-1185">Reference proteome</keyword>
<protein>
    <recommendedName>
        <fullName evidence="3">Antibiotic biosynthesis monooxygenase</fullName>
    </recommendedName>
</protein>